<dbReference type="EMBL" id="CP068158">
    <property type="protein sequence ID" value="QQU77584.1"/>
    <property type="molecule type" value="Genomic_DNA"/>
</dbReference>
<name>A0AAQ1TUK8_CORST</name>
<dbReference type="GeneID" id="72410997"/>
<dbReference type="RefSeq" id="WP_005528239.1">
    <property type="nucleotide sequence ID" value="NZ_BJLD01000003.1"/>
</dbReference>
<keyword evidence="4" id="KW-1185">Reference proteome</keyword>
<evidence type="ECO:0000313" key="3">
    <source>
        <dbReference type="Proteomes" id="UP000315234"/>
    </source>
</evidence>
<sequence length="154" mass="17760">MENAELRFLVQEVDFQSPFPFGDEGFRDDWWHSNVDRVGDDTLGGTDYVQLLLDGIETGRASLTDWQLSDSYIGIDADVPTKEIWFFEIRSTARCRGLGAEFASLLREHYASTPLIAFSEGADEFWESIGWIYYPRKDGDIHYRKLFISERISS</sequence>
<dbReference type="Proteomes" id="UP000595757">
    <property type="component" value="Chromosome"/>
</dbReference>
<dbReference type="Proteomes" id="UP000315234">
    <property type="component" value="Unassembled WGS sequence"/>
</dbReference>
<organism evidence="1 3">
    <name type="scientific">Corynebacterium striatum</name>
    <dbReference type="NCBI Taxonomy" id="43770"/>
    <lineage>
        <taxon>Bacteria</taxon>
        <taxon>Bacillati</taxon>
        <taxon>Actinomycetota</taxon>
        <taxon>Actinomycetes</taxon>
        <taxon>Mycobacteriales</taxon>
        <taxon>Corynebacteriaceae</taxon>
        <taxon>Corynebacterium</taxon>
    </lineage>
</organism>
<accession>A0AAQ1TUK8</accession>
<dbReference type="EMBL" id="BJLD01000003">
    <property type="protein sequence ID" value="GEA44356.1"/>
    <property type="molecule type" value="Genomic_DNA"/>
</dbReference>
<reference evidence="2 4" key="2">
    <citation type="submission" date="2021-01" db="EMBL/GenBank/DDBJ databases">
        <title>FDA dAtabase for Regulatory Grade micrObial Sequences (FDA-ARGOS): Supporting development and validation of Infectious Disease Dx tests.</title>
        <authorList>
            <person name="Sproer C."/>
            <person name="Gronow S."/>
            <person name="Severitt S."/>
            <person name="Schroder I."/>
            <person name="Tallon L."/>
            <person name="Sadzewicz L."/>
            <person name="Zhao X."/>
            <person name="Boylan J."/>
            <person name="Ott S."/>
            <person name="Bowen H."/>
            <person name="Vavikolanu K."/>
            <person name="Mehta A."/>
            <person name="Aluvathingal J."/>
            <person name="Nadendla S."/>
            <person name="Lowell S."/>
            <person name="Myers T."/>
            <person name="Yan Y."/>
            <person name="Sichtig H."/>
        </authorList>
    </citation>
    <scope>NUCLEOTIDE SEQUENCE [LARGE SCALE GENOMIC DNA]</scope>
    <source>
        <strain evidence="2 4">FDAARGOS_1115</strain>
    </source>
</reference>
<evidence type="ECO:0000313" key="1">
    <source>
        <dbReference type="EMBL" id="GEA44356.1"/>
    </source>
</evidence>
<proteinExistence type="predicted"/>
<protein>
    <submittedName>
        <fullName evidence="2">GCN5 family acetyltransferase</fullName>
    </submittedName>
</protein>
<evidence type="ECO:0000313" key="4">
    <source>
        <dbReference type="Proteomes" id="UP000595757"/>
    </source>
</evidence>
<evidence type="ECO:0000313" key="2">
    <source>
        <dbReference type="EMBL" id="QQU77584.1"/>
    </source>
</evidence>
<reference evidence="1 3" key="1">
    <citation type="submission" date="2019-06" db="EMBL/GenBank/DDBJ databases">
        <title>Draft genome sequence of Corynebacterium striatum NBRC 15291.</title>
        <authorList>
            <person name="Miura T."/>
            <person name="Furukawa M."/>
            <person name="Shimamura M."/>
            <person name="Ohyama Y."/>
            <person name="Yamazoe A."/>
            <person name="Kawasaki H."/>
        </authorList>
    </citation>
    <scope>NUCLEOTIDE SEQUENCE [LARGE SCALE GENOMIC DNA]</scope>
    <source>
        <strain evidence="1 3">NBRC 15291</strain>
    </source>
</reference>
<dbReference type="AlphaFoldDB" id="A0AAQ1TUK8"/>
<gene>
    <name evidence="1" type="ORF">Cst04h_25260</name>
    <name evidence="2" type="ORF">I6I72_03225</name>
</gene>